<reference evidence="11" key="1">
    <citation type="journal article" date="2014" name="Int. J. Syst. Evol. Microbiol.">
        <title>Complete genome sequence of Corynebacterium casei LMG S-19264T (=DSM 44701T), isolated from a smear-ripened cheese.</title>
        <authorList>
            <consortium name="US DOE Joint Genome Institute (JGI-PGF)"/>
            <person name="Walter F."/>
            <person name="Albersmeier A."/>
            <person name="Kalinowski J."/>
            <person name="Ruckert C."/>
        </authorList>
    </citation>
    <scope>NUCLEOTIDE SEQUENCE</scope>
    <source>
        <strain evidence="11">JCM 19596</strain>
    </source>
</reference>
<dbReference type="AlphaFoldDB" id="A0A830FK80"/>
<dbReference type="Pfam" id="PF00924">
    <property type="entry name" value="MS_channel_2nd"/>
    <property type="match status" value="1"/>
</dbReference>
<dbReference type="Pfam" id="PF21082">
    <property type="entry name" value="MS_channel_3rd"/>
    <property type="match status" value="1"/>
</dbReference>
<keyword evidence="12" id="KW-1185">Reference proteome</keyword>
<dbReference type="InterPro" id="IPR023408">
    <property type="entry name" value="MscS_beta-dom_sf"/>
</dbReference>
<proteinExistence type="inferred from homology"/>
<dbReference type="SUPFAM" id="SSF82861">
    <property type="entry name" value="Mechanosensitive channel protein MscS (YggB), transmembrane region"/>
    <property type="match status" value="1"/>
</dbReference>
<evidence type="ECO:0000256" key="5">
    <source>
        <dbReference type="ARBA" id="ARBA00022989"/>
    </source>
</evidence>
<evidence type="ECO:0000256" key="6">
    <source>
        <dbReference type="ARBA" id="ARBA00023136"/>
    </source>
</evidence>
<keyword evidence="6 8" id="KW-0472">Membrane</keyword>
<dbReference type="InterPro" id="IPR011066">
    <property type="entry name" value="MscS_channel_C_sf"/>
</dbReference>
<dbReference type="Gene3D" id="1.10.287.1260">
    <property type="match status" value="1"/>
</dbReference>
<feature type="transmembrane region" description="Helical" evidence="8">
    <location>
        <begin position="163"/>
        <end position="192"/>
    </location>
</feature>
<comment type="subcellular location">
    <subcellularLocation>
        <location evidence="1">Cell membrane</location>
        <topology evidence="1">Multi-pass membrane protein</topology>
    </subcellularLocation>
</comment>
<name>A0A830FK80_9EURY</name>
<evidence type="ECO:0000313" key="11">
    <source>
        <dbReference type="EMBL" id="GGL54788.1"/>
    </source>
</evidence>
<comment type="caution">
    <text evidence="11">The sequence shown here is derived from an EMBL/GenBank/DDBJ whole genome shotgun (WGS) entry which is preliminary data.</text>
</comment>
<feature type="region of interest" description="Disordered" evidence="7">
    <location>
        <begin position="342"/>
        <end position="387"/>
    </location>
</feature>
<dbReference type="SUPFAM" id="SSF82689">
    <property type="entry name" value="Mechanosensitive channel protein MscS (YggB), C-terminal domain"/>
    <property type="match status" value="1"/>
</dbReference>
<dbReference type="InterPro" id="IPR010920">
    <property type="entry name" value="LSM_dom_sf"/>
</dbReference>
<evidence type="ECO:0000256" key="2">
    <source>
        <dbReference type="ARBA" id="ARBA00008017"/>
    </source>
</evidence>
<comment type="similarity">
    <text evidence="2">Belongs to the MscS (TC 1.A.23) family.</text>
</comment>
<feature type="compositionally biased region" description="Basic and acidic residues" evidence="7">
    <location>
        <begin position="377"/>
        <end position="387"/>
    </location>
</feature>
<feature type="domain" description="Mechanosensitive ion channel MscS C-terminal" evidence="10">
    <location>
        <begin position="256"/>
        <end position="339"/>
    </location>
</feature>
<keyword evidence="4 8" id="KW-0812">Transmembrane</keyword>
<dbReference type="RefSeq" id="WP_229773933.1">
    <property type="nucleotide sequence ID" value="NZ_BMPG01000001.1"/>
</dbReference>
<evidence type="ECO:0000259" key="9">
    <source>
        <dbReference type="Pfam" id="PF00924"/>
    </source>
</evidence>
<dbReference type="InterPro" id="IPR045275">
    <property type="entry name" value="MscS_archaea/bacteria_type"/>
</dbReference>
<dbReference type="GO" id="GO:0008381">
    <property type="term" value="F:mechanosensitive monoatomic ion channel activity"/>
    <property type="evidence" value="ECO:0007669"/>
    <property type="project" value="InterPro"/>
</dbReference>
<dbReference type="PANTHER" id="PTHR30221:SF20">
    <property type="entry name" value="SMALL-CONDUCTANCE MECHANOSENSITIVE CHANNEL"/>
    <property type="match status" value="1"/>
</dbReference>
<evidence type="ECO:0000256" key="7">
    <source>
        <dbReference type="SAM" id="MobiDB-lite"/>
    </source>
</evidence>
<dbReference type="InterPro" id="IPR006685">
    <property type="entry name" value="MscS_channel_2nd"/>
</dbReference>
<feature type="domain" description="Mechanosensitive ion channel MscS" evidence="9">
    <location>
        <begin position="185"/>
        <end position="248"/>
    </location>
</feature>
<dbReference type="InterPro" id="IPR049278">
    <property type="entry name" value="MS_channel_C"/>
</dbReference>
<dbReference type="Gene3D" id="2.30.30.60">
    <property type="match status" value="1"/>
</dbReference>
<dbReference type="Proteomes" id="UP000607197">
    <property type="component" value="Unassembled WGS sequence"/>
</dbReference>
<evidence type="ECO:0000256" key="4">
    <source>
        <dbReference type="ARBA" id="ARBA00022692"/>
    </source>
</evidence>
<accession>A0A830FK80</accession>
<keyword evidence="5 8" id="KW-1133">Transmembrane helix</keyword>
<feature type="transmembrane region" description="Helical" evidence="8">
    <location>
        <begin position="136"/>
        <end position="157"/>
    </location>
</feature>
<dbReference type="InterPro" id="IPR011014">
    <property type="entry name" value="MscS_channel_TM-2"/>
</dbReference>
<dbReference type="EMBL" id="BMPG01000001">
    <property type="protein sequence ID" value="GGL54788.1"/>
    <property type="molecule type" value="Genomic_DNA"/>
</dbReference>
<feature type="transmembrane region" description="Helical" evidence="8">
    <location>
        <begin position="52"/>
        <end position="75"/>
    </location>
</feature>
<gene>
    <name evidence="11" type="ORF">GCM10009039_11130</name>
</gene>
<feature type="transmembrane region" description="Helical" evidence="8">
    <location>
        <begin position="20"/>
        <end position="40"/>
    </location>
</feature>
<feature type="transmembrane region" description="Helical" evidence="8">
    <location>
        <begin position="95"/>
        <end position="115"/>
    </location>
</feature>
<organism evidence="11 12">
    <name type="scientific">Halocalculus aciditolerans</name>
    <dbReference type="NCBI Taxonomy" id="1383812"/>
    <lineage>
        <taxon>Archaea</taxon>
        <taxon>Methanobacteriati</taxon>
        <taxon>Methanobacteriota</taxon>
        <taxon>Stenosarchaea group</taxon>
        <taxon>Halobacteria</taxon>
        <taxon>Halobacteriales</taxon>
        <taxon>Halobacteriaceae</taxon>
        <taxon>Halocalculus</taxon>
    </lineage>
</organism>
<evidence type="ECO:0000259" key="10">
    <source>
        <dbReference type="Pfam" id="PF21082"/>
    </source>
</evidence>
<keyword evidence="3" id="KW-1003">Cell membrane</keyword>
<evidence type="ECO:0000256" key="8">
    <source>
        <dbReference type="SAM" id="Phobius"/>
    </source>
</evidence>
<sequence>MTALPAQAALVDFSPLESALLSALVVAVAVGVWVGVRRLAEAVRGDFSQRLVDVLLAVVLLLLLVGTSGTLVVFWEVEAQVLQLLQALQPSIEVGVRVVVSLGLFVFVYVATGVVHRMVNNFVKEREDITDHQAEVSFRVLQITIYLSFVLAVLGLWEINLSGLLIGAGFAGIILGMAARQTLGALLAGFVLMFSRPFEIGDWVEIGDNEGIVTDITIVNTRIQSFDGEYVILPNDYVGSEEIINRSRKGRLRLHVQVGVDYDTDVDRALDVAADTMKEVDDVLSVPRPQAVLTEFGGSSIGIGLRFWIDKPSARRKWRAQTAVISAVHSAFREENIKIPFPQREMSSRPEAGGFHVDSPSEGVGVREADADAGSGDAERESGGRSE</sequence>
<dbReference type="GO" id="GO:0005886">
    <property type="term" value="C:plasma membrane"/>
    <property type="evidence" value="ECO:0007669"/>
    <property type="project" value="UniProtKB-SubCell"/>
</dbReference>
<dbReference type="PANTHER" id="PTHR30221">
    <property type="entry name" value="SMALL-CONDUCTANCE MECHANOSENSITIVE CHANNEL"/>
    <property type="match status" value="1"/>
</dbReference>
<evidence type="ECO:0000256" key="1">
    <source>
        <dbReference type="ARBA" id="ARBA00004651"/>
    </source>
</evidence>
<reference evidence="11" key="2">
    <citation type="submission" date="2020-09" db="EMBL/GenBank/DDBJ databases">
        <authorList>
            <person name="Sun Q."/>
            <person name="Ohkuma M."/>
        </authorList>
    </citation>
    <scope>NUCLEOTIDE SEQUENCE</scope>
    <source>
        <strain evidence="11">JCM 19596</strain>
    </source>
</reference>
<dbReference type="SUPFAM" id="SSF50182">
    <property type="entry name" value="Sm-like ribonucleoproteins"/>
    <property type="match status" value="1"/>
</dbReference>
<protein>
    <submittedName>
        <fullName evidence="11">Mechanosensitive ion channel protein MscS</fullName>
    </submittedName>
</protein>
<dbReference type="Gene3D" id="3.30.70.100">
    <property type="match status" value="1"/>
</dbReference>
<evidence type="ECO:0000313" key="12">
    <source>
        <dbReference type="Proteomes" id="UP000607197"/>
    </source>
</evidence>
<evidence type="ECO:0000256" key="3">
    <source>
        <dbReference type="ARBA" id="ARBA00022475"/>
    </source>
</evidence>